<dbReference type="Proteomes" id="UP000236173">
    <property type="component" value="Unassembled WGS sequence"/>
</dbReference>
<evidence type="ECO:0000313" key="2">
    <source>
        <dbReference type="Proteomes" id="UP000236173"/>
    </source>
</evidence>
<dbReference type="SUPFAM" id="SSF55486">
    <property type="entry name" value="Metalloproteases ('zincins'), catalytic domain"/>
    <property type="match status" value="1"/>
</dbReference>
<protein>
    <recommendedName>
        <fullName evidence="3">Immune inhibitor A</fullName>
    </recommendedName>
</protein>
<reference evidence="2" key="1">
    <citation type="submission" date="2017-09" db="EMBL/GenBank/DDBJ databases">
        <title>Metaegenomics of thermophilic ammonia-oxidizing enrichment culture.</title>
        <authorList>
            <person name="Kato S."/>
            <person name="Suzuki K."/>
        </authorList>
    </citation>
    <scope>NUCLEOTIDE SEQUENCE [LARGE SCALE GENOMIC DNA]</scope>
</reference>
<organism evidence="1 2">
    <name type="scientific">Candidatus Fervidibacter japonicus</name>
    <dbReference type="NCBI Taxonomy" id="2035412"/>
    <lineage>
        <taxon>Bacteria</taxon>
        <taxon>Candidatus Fervidibacterota</taxon>
        <taxon>Candidatus Fervidibacter</taxon>
    </lineage>
</organism>
<dbReference type="EMBL" id="BEHT01000028">
    <property type="protein sequence ID" value="GBC99454.1"/>
    <property type="molecule type" value="Genomic_DNA"/>
</dbReference>
<dbReference type="NCBIfam" id="TIGR03296">
    <property type="entry name" value="M6dom_TIGR03296"/>
    <property type="match status" value="1"/>
</dbReference>
<dbReference type="PANTHER" id="PTHR41775:SF1">
    <property type="entry name" value="PEPTIDASE M6-LIKE DOMAIN-CONTAINING PROTEIN"/>
    <property type="match status" value="1"/>
</dbReference>
<gene>
    <name evidence="1" type="ORF">HRbin17_01978</name>
</gene>
<dbReference type="GO" id="GO:0008233">
    <property type="term" value="F:peptidase activity"/>
    <property type="evidence" value="ECO:0007669"/>
    <property type="project" value="InterPro"/>
</dbReference>
<dbReference type="AlphaFoldDB" id="A0A2H5XE55"/>
<proteinExistence type="predicted"/>
<dbReference type="InterPro" id="IPR008757">
    <property type="entry name" value="Peptidase_M6-like_domain"/>
</dbReference>
<comment type="caution">
    <text evidence="1">The sequence shown here is derived from an EMBL/GenBank/DDBJ whole genome shotgun (WGS) entry which is preliminary data.</text>
</comment>
<evidence type="ECO:0000313" key="1">
    <source>
        <dbReference type="EMBL" id="GBC99454.1"/>
    </source>
</evidence>
<name>A0A2H5XE55_9BACT</name>
<sequence length="1081" mass="118973">MSWRCCGWLTVLGRWRLAAVFIVLWLTGHGATGQSRCRTYWVTRQMFQQANITPQRLAQTFGAVPRQVGRELPPSFYGGLGSALVPTNGLVGTVRVLHILVNVINSDPSTQQLVPRLQFDPTHTPDYYNNLLFNEGNPDSMASFFREVSYGRLRLVGETLGPVAANLPLTVQTQNNQVRIAYISNLSNNATVQSLVQQALNGLDSVVDFARYDGDGDGRIDALLVTFAADVRAKPPSGDLTLDPTSGAFTVPWGVARRVNPMLPPFATTQDGVAVDVVALVHEVDSTYGFGTYAHELGHVFGLPDLYSPQNENQVDPGLWSTMAVGDRFEAPGRPLNPMRPGGFAVHYDPWCKVVWGWLTPVEVVRTVGTVTVPAYADQPVAYRIWAFGSVNQPEYFLVVNRQLRGFDRFLPTSGLNIFHIDRSILWDPARFFNNAVQANASRKGVDLVDADGRNDMDDAVPNIGTFNWSNFGFLGWQRGNWGDDGDPFPGRLNKTQFSFTTVPSSASYTGQDSGIVIENITPQGDGSVQLTVRLAIKPQAVIVSPRDGERVFTRRPLLQVQFVTPSGAPADIAPNAITVKVDGRDFPFNAAEAFDENRQLLNLPLGDPNDPTRPLPLGTHTVQVRATTKAGITVDPVQATFVVDIRRLAFNQQGNGVRMISLPYDFALNPSLGAPAFVLGNAFARIARWGVLDAVNQLYGYHVFGAFVDHFVPGRAYWVQLTADATFYIEGTTVDRTQPFRITNEPVWDRNALDRGWQQIGNPFPFSVDATAIQVVTLDGTLMSLSEAVSRQIIGDTVFSFTGNPTSPYLSIPIADWVMEPFEGYWLLKRQPCSLIVAPSPSIRRRLAPLVSSPSVIVEVWGEGASLPYRLAVHRDAFTVPAPPPAPGMTGWASFVSPTRGALPLMEVSLKTHRQWTVVVQSHAPRQKVTLRWRLPSALRDGRLVLVDPQTLQTVSLAVPGSLTVTTDEQGQKTLTLRWVAEDGLPLRIVDVRWTKLRGQGVLIQARLTAPAQVQAEIRTLTGRLVRLLPPTEPSRSAVQWVWDGRGADGRPLALTTPLLLHLRARDLAGRETQRVVILR</sequence>
<dbReference type="GO" id="GO:0006508">
    <property type="term" value="P:proteolysis"/>
    <property type="evidence" value="ECO:0007669"/>
    <property type="project" value="InterPro"/>
</dbReference>
<dbReference type="PANTHER" id="PTHR41775">
    <property type="entry name" value="SECRETED PROTEIN-RELATED"/>
    <property type="match status" value="1"/>
</dbReference>
<accession>A0A2H5XE55</accession>
<evidence type="ECO:0008006" key="3">
    <source>
        <dbReference type="Google" id="ProtNLM"/>
    </source>
</evidence>